<feature type="region of interest" description="Disordered" evidence="1">
    <location>
        <begin position="96"/>
        <end position="145"/>
    </location>
</feature>
<gene>
    <name evidence="3" type="ORF">GCM10012278_32260</name>
</gene>
<feature type="signal peptide" evidence="2">
    <location>
        <begin position="1"/>
        <end position="24"/>
    </location>
</feature>
<comment type="caution">
    <text evidence="3">The sequence shown here is derived from an EMBL/GenBank/DDBJ whole genome shotgun (WGS) entry which is preliminary data.</text>
</comment>
<evidence type="ECO:0000256" key="1">
    <source>
        <dbReference type="SAM" id="MobiDB-lite"/>
    </source>
</evidence>
<evidence type="ECO:0000313" key="3">
    <source>
        <dbReference type="EMBL" id="GGP06801.1"/>
    </source>
</evidence>
<reference evidence="3" key="1">
    <citation type="journal article" date="2014" name="Int. J. Syst. Evol. Microbiol.">
        <title>Complete genome sequence of Corynebacterium casei LMG S-19264T (=DSM 44701T), isolated from a smear-ripened cheese.</title>
        <authorList>
            <consortium name="US DOE Joint Genome Institute (JGI-PGF)"/>
            <person name="Walter F."/>
            <person name="Albersmeier A."/>
            <person name="Kalinowski J."/>
            <person name="Ruckert C."/>
        </authorList>
    </citation>
    <scope>NUCLEOTIDE SEQUENCE</scope>
    <source>
        <strain evidence="3">CGMCC 4.7430</strain>
    </source>
</reference>
<sequence>MLGTRSYKILGAALVACLAAPLSAAEVSAAQYPTHSVITVTSAKVDPCDGRGHGCPLGYEDGLADGRRCIARRPGHSPDSSKPDYSVGYAAGYDKGSEKCGDGKPHGQSKKAQLREAGAAQGAADAAERRCKRSSLAGKPKPYKVGYRRANPFC</sequence>
<feature type="compositionally biased region" description="Low complexity" evidence="1">
    <location>
        <begin position="115"/>
        <end position="125"/>
    </location>
</feature>
<protein>
    <submittedName>
        <fullName evidence="3">Uncharacterized protein</fullName>
    </submittedName>
</protein>
<name>A0A918E6F6_9ACTN</name>
<feature type="compositionally biased region" description="Basic and acidic residues" evidence="1">
    <location>
        <begin position="96"/>
        <end position="105"/>
    </location>
</feature>
<organism evidence="3 4">
    <name type="scientific">Nonomuraea glycinis</name>
    <dbReference type="NCBI Taxonomy" id="2047744"/>
    <lineage>
        <taxon>Bacteria</taxon>
        <taxon>Bacillati</taxon>
        <taxon>Actinomycetota</taxon>
        <taxon>Actinomycetes</taxon>
        <taxon>Streptosporangiales</taxon>
        <taxon>Streptosporangiaceae</taxon>
        <taxon>Nonomuraea</taxon>
    </lineage>
</organism>
<evidence type="ECO:0000256" key="2">
    <source>
        <dbReference type="SAM" id="SignalP"/>
    </source>
</evidence>
<proteinExistence type="predicted"/>
<feature type="chain" id="PRO_5038497893" evidence="2">
    <location>
        <begin position="25"/>
        <end position="154"/>
    </location>
</feature>
<evidence type="ECO:0000313" key="4">
    <source>
        <dbReference type="Proteomes" id="UP000660745"/>
    </source>
</evidence>
<keyword evidence="4" id="KW-1185">Reference proteome</keyword>
<keyword evidence="2" id="KW-0732">Signal</keyword>
<reference evidence="3" key="2">
    <citation type="submission" date="2020-09" db="EMBL/GenBank/DDBJ databases">
        <authorList>
            <person name="Sun Q."/>
            <person name="Zhou Y."/>
        </authorList>
    </citation>
    <scope>NUCLEOTIDE SEQUENCE</scope>
    <source>
        <strain evidence="3">CGMCC 4.7430</strain>
    </source>
</reference>
<dbReference type="EMBL" id="BMNK01000004">
    <property type="protein sequence ID" value="GGP06801.1"/>
    <property type="molecule type" value="Genomic_DNA"/>
</dbReference>
<dbReference type="AlphaFoldDB" id="A0A918E6F6"/>
<accession>A0A918E6F6</accession>
<dbReference type="Proteomes" id="UP000660745">
    <property type="component" value="Unassembled WGS sequence"/>
</dbReference>